<feature type="compositionally biased region" description="Pro residues" evidence="3">
    <location>
        <begin position="512"/>
        <end position="528"/>
    </location>
</feature>
<dbReference type="PANTHER" id="PTHR32347:SF23">
    <property type="entry name" value="BLL5650 PROTEIN"/>
    <property type="match status" value="1"/>
</dbReference>
<dbReference type="PANTHER" id="PTHR32347">
    <property type="entry name" value="EFFLUX SYSTEM COMPONENT YKNX-RELATED"/>
    <property type="match status" value="1"/>
</dbReference>
<feature type="compositionally biased region" description="Low complexity" evidence="3">
    <location>
        <begin position="398"/>
        <end position="426"/>
    </location>
</feature>
<dbReference type="Gene3D" id="1.10.287.470">
    <property type="entry name" value="Helix hairpin bin"/>
    <property type="match status" value="1"/>
</dbReference>
<keyword evidence="5" id="KW-1185">Reference proteome</keyword>
<evidence type="ECO:0000256" key="3">
    <source>
        <dbReference type="SAM" id="MobiDB-lite"/>
    </source>
</evidence>
<dbReference type="Gene3D" id="2.40.50.100">
    <property type="match status" value="1"/>
</dbReference>
<dbReference type="GO" id="GO:0030313">
    <property type="term" value="C:cell envelope"/>
    <property type="evidence" value="ECO:0007669"/>
    <property type="project" value="UniProtKB-SubCell"/>
</dbReference>
<feature type="compositionally biased region" description="Low complexity" evidence="3">
    <location>
        <begin position="80"/>
        <end position="97"/>
    </location>
</feature>
<name>D2R6G5_PIRSD</name>
<dbReference type="InterPro" id="IPR050465">
    <property type="entry name" value="UPF0194_transport"/>
</dbReference>
<feature type="compositionally biased region" description="Low complexity" evidence="3">
    <location>
        <begin position="52"/>
        <end position="72"/>
    </location>
</feature>
<reference evidence="4 5" key="1">
    <citation type="journal article" date="2009" name="Stand. Genomic Sci.">
        <title>Complete genome sequence of Pirellula staleyi type strain (ATCC 27377).</title>
        <authorList>
            <person name="Clum A."/>
            <person name="Tindall B.J."/>
            <person name="Sikorski J."/>
            <person name="Ivanova N."/>
            <person name="Mavrommatis K."/>
            <person name="Lucas S."/>
            <person name="Glavina del Rio T."/>
            <person name="Nolan M."/>
            <person name="Chen F."/>
            <person name="Tice H."/>
            <person name="Pitluck S."/>
            <person name="Cheng J.F."/>
            <person name="Chertkov O."/>
            <person name="Brettin T."/>
            <person name="Han C."/>
            <person name="Detter J.C."/>
            <person name="Kuske C."/>
            <person name="Bruce D."/>
            <person name="Goodwin L."/>
            <person name="Ovchinikova G."/>
            <person name="Pati A."/>
            <person name="Mikhailova N."/>
            <person name="Chen A."/>
            <person name="Palaniappan K."/>
            <person name="Land M."/>
            <person name="Hauser L."/>
            <person name="Chang Y.J."/>
            <person name="Jeffries C.D."/>
            <person name="Chain P."/>
            <person name="Rohde M."/>
            <person name="Goker M."/>
            <person name="Bristow J."/>
            <person name="Eisen J.A."/>
            <person name="Markowitz V."/>
            <person name="Hugenholtz P."/>
            <person name="Kyrpides N.C."/>
            <person name="Klenk H.P."/>
            <person name="Lapidus A."/>
        </authorList>
    </citation>
    <scope>NUCLEOTIDE SEQUENCE [LARGE SCALE GENOMIC DNA]</scope>
    <source>
        <strain evidence="5">ATCC 27377 / DSM 6068 / ICPB 4128</strain>
    </source>
</reference>
<comment type="subcellular location">
    <subcellularLocation>
        <location evidence="1">Cell envelope</location>
    </subcellularLocation>
</comment>
<evidence type="ECO:0008006" key="6">
    <source>
        <dbReference type="Google" id="ProtNLM"/>
    </source>
</evidence>
<dbReference type="Proteomes" id="UP000001887">
    <property type="component" value="Chromosome"/>
</dbReference>
<feature type="region of interest" description="Disordered" evidence="3">
    <location>
        <begin position="393"/>
        <end position="528"/>
    </location>
</feature>
<sequence precursor="true">MKKPQHLTLRNSLLSIAGIGLGLMTTLHLQGQSPAAAVAPAATAPSAAVPSTAVPSAAPQTPAAKPASTPPTNLLPPSPAATAPSLSAPAASAPRTANKIPAKQPNFTGPGVVVVPHGLVTAFDDIRVPAREPGTLMSLVVKGGESVLEGDILGELDNRDALAKRKIAEGELSVATTQAESTAELEAAQKAAEVSKIEMDQNIQIRAKNPDAVSDLDMRRSRFQFDRALAQIKVAEVDRVVAQLTTVVKSTQVEAADNEIQRRRIAAPQKGVVVEVFKKVGEWVQPGEPILRLVRLDRVRVEGFVLADEATPSEVAGKPVEVTVHLSRGKTEVVRGVIDFVSPIVEGTGRSRQFRVWAEVENRLLEGHYVIQPGASADLRIDKTYVGTYGVPTTEAKPNSAAPSSAVPSSAAPGNAAGGAPAAPSNWKPVTAPGKPAPAPAKPAAPGTSAQATPPSEPAGKPIAATPSTTETTTLKPVVESPAGAPGIGSGAFAPAATGQIPGVKRDAVPAPTAPAAPTTPPPAAPIK</sequence>
<dbReference type="Gene3D" id="2.40.30.170">
    <property type="match status" value="1"/>
</dbReference>
<proteinExistence type="predicted"/>
<evidence type="ECO:0000256" key="1">
    <source>
        <dbReference type="ARBA" id="ARBA00004196"/>
    </source>
</evidence>
<feature type="region of interest" description="Disordered" evidence="3">
    <location>
        <begin position="52"/>
        <end position="108"/>
    </location>
</feature>
<dbReference type="KEGG" id="psl:Psta_0858"/>
<keyword evidence="2" id="KW-0175">Coiled coil</keyword>
<dbReference type="AlphaFoldDB" id="D2R6G5"/>
<gene>
    <name evidence="4" type="ordered locus">Psta_0858</name>
</gene>
<evidence type="ECO:0000313" key="5">
    <source>
        <dbReference type="Proteomes" id="UP000001887"/>
    </source>
</evidence>
<dbReference type="EMBL" id="CP001848">
    <property type="protein sequence ID" value="ADB15543.1"/>
    <property type="molecule type" value="Genomic_DNA"/>
</dbReference>
<dbReference type="OrthoDB" id="259511at2"/>
<evidence type="ECO:0000256" key="2">
    <source>
        <dbReference type="ARBA" id="ARBA00023054"/>
    </source>
</evidence>
<dbReference type="eggNOG" id="COG0845">
    <property type="taxonomic scope" value="Bacteria"/>
</dbReference>
<dbReference type="HOGENOM" id="CLU_515659_0_0_0"/>
<dbReference type="STRING" id="530564.Psta_0858"/>
<accession>D2R6G5</accession>
<organism evidence="4 5">
    <name type="scientific">Pirellula staleyi (strain ATCC 27377 / DSM 6068 / ICPB 4128)</name>
    <name type="common">Pirella staleyi</name>
    <dbReference type="NCBI Taxonomy" id="530564"/>
    <lineage>
        <taxon>Bacteria</taxon>
        <taxon>Pseudomonadati</taxon>
        <taxon>Planctomycetota</taxon>
        <taxon>Planctomycetia</taxon>
        <taxon>Pirellulales</taxon>
        <taxon>Pirellulaceae</taxon>
        <taxon>Pirellula</taxon>
    </lineage>
</organism>
<evidence type="ECO:0000313" key="4">
    <source>
        <dbReference type="EMBL" id="ADB15543.1"/>
    </source>
</evidence>
<protein>
    <recommendedName>
        <fullName evidence="6">Secretion protein HlyD family protein</fullName>
    </recommendedName>
</protein>
<dbReference type="SUPFAM" id="SSF111369">
    <property type="entry name" value="HlyD-like secretion proteins"/>
    <property type="match status" value="1"/>
</dbReference>